<keyword evidence="3" id="KW-1185">Reference proteome</keyword>
<sequence>ILKYFGFALVFLFQYALPLRCLNGLDITRSNSPIFTVGKNSASTECAQLGNNATCVRISATAILDTYTVDGIGYSCAPQSACSALKADCAGSLRNLLKIDQLNSATVTNCNIGCCETENCNDRPIGGSSTTKASLLFVVVSALVGAITRF</sequence>
<reference evidence="2" key="4">
    <citation type="submission" date="2025-09" db="UniProtKB">
        <authorList>
            <consortium name="Ensembl"/>
        </authorList>
    </citation>
    <scope>IDENTIFICATION</scope>
</reference>
<reference evidence="2" key="3">
    <citation type="submission" date="2025-08" db="UniProtKB">
        <authorList>
            <consortium name="Ensembl"/>
        </authorList>
    </citation>
    <scope>IDENTIFICATION</scope>
</reference>
<dbReference type="OMA" id="GCCETEN"/>
<dbReference type="Ensembl" id="ENSCINT00000014606.3">
    <property type="protein sequence ID" value="ENSCINP00000014606.3"/>
    <property type="gene ID" value="ENSCING00000000861.3"/>
</dbReference>
<name>F6SX63_CIOIN</name>
<evidence type="ECO:0000313" key="3">
    <source>
        <dbReference type="Proteomes" id="UP000008144"/>
    </source>
</evidence>
<reference evidence="2" key="2">
    <citation type="journal article" date="2008" name="Genome Biol.">
        <title>Improved genome assembly and evidence-based global gene model set for the chordate Ciona intestinalis: new insight into intron and operon populations.</title>
        <authorList>
            <person name="Satou Y."/>
            <person name="Mineta K."/>
            <person name="Ogasawara M."/>
            <person name="Sasakura Y."/>
            <person name="Shoguchi E."/>
            <person name="Ueno K."/>
            <person name="Yamada L."/>
            <person name="Matsumoto J."/>
            <person name="Wasserscheid J."/>
            <person name="Dewar K."/>
            <person name="Wiley G.B."/>
            <person name="Macmil S.L."/>
            <person name="Roe B.A."/>
            <person name="Zeller R.W."/>
            <person name="Hastings K.E."/>
            <person name="Lemaire P."/>
            <person name="Lindquist E."/>
            <person name="Endo T."/>
            <person name="Hotta K."/>
            <person name="Inaba K."/>
        </authorList>
    </citation>
    <scope>NUCLEOTIDE SEQUENCE [LARGE SCALE GENOMIC DNA]</scope>
    <source>
        <strain evidence="2">wild type</strain>
    </source>
</reference>
<accession>F6SX63</accession>
<protein>
    <recommendedName>
        <fullName evidence="4">UPAR/Ly6 domain-containing protein</fullName>
    </recommendedName>
</protein>
<feature type="signal peptide" evidence="1">
    <location>
        <begin position="1"/>
        <end position="18"/>
    </location>
</feature>
<dbReference type="EMBL" id="EAAA01001188">
    <property type="status" value="NOT_ANNOTATED_CDS"/>
    <property type="molecule type" value="Genomic_DNA"/>
</dbReference>
<dbReference type="AlphaFoldDB" id="F6SX63"/>
<evidence type="ECO:0008006" key="4">
    <source>
        <dbReference type="Google" id="ProtNLM"/>
    </source>
</evidence>
<evidence type="ECO:0000256" key="1">
    <source>
        <dbReference type="SAM" id="SignalP"/>
    </source>
</evidence>
<evidence type="ECO:0000313" key="2">
    <source>
        <dbReference type="Ensembl" id="ENSCINP00000014606.3"/>
    </source>
</evidence>
<dbReference type="GeneTree" id="ENSGT00730000112167"/>
<reference evidence="3" key="1">
    <citation type="journal article" date="2002" name="Science">
        <title>The draft genome of Ciona intestinalis: insights into chordate and vertebrate origins.</title>
        <authorList>
            <person name="Dehal P."/>
            <person name="Satou Y."/>
            <person name="Campbell R.K."/>
            <person name="Chapman J."/>
            <person name="Degnan B."/>
            <person name="De Tomaso A."/>
            <person name="Davidson B."/>
            <person name="Di Gregorio A."/>
            <person name="Gelpke M."/>
            <person name="Goodstein D.M."/>
            <person name="Harafuji N."/>
            <person name="Hastings K.E."/>
            <person name="Ho I."/>
            <person name="Hotta K."/>
            <person name="Huang W."/>
            <person name="Kawashima T."/>
            <person name="Lemaire P."/>
            <person name="Martinez D."/>
            <person name="Meinertzhagen I.A."/>
            <person name="Necula S."/>
            <person name="Nonaka M."/>
            <person name="Putnam N."/>
            <person name="Rash S."/>
            <person name="Saiga H."/>
            <person name="Satake M."/>
            <person name="Terry A."/>
            <person name="Yamada L."/>
            <person name="Wang H.G."/>
            <person name="Awazu S."/>
            <person name="Azumi K."/>
            <person name="Boore J."/>
            <person name="Branno M."/>
            <person name="Chin-Bow S."/>
            <person name="DeSantis R."/>
            <person name="Doyle S."/>
            <person name="Francino P."/>
            <person name="Keys D.N."/>
            <person name="Haga S."/>
            <person name="Hayashi H."/>
            <person name="Hino K."/>
            <person name="Imai K.S."/>
            <person name="Inaba K."/>
            <person name="Kano S."/>
            <person name="Kobayashi K."/>
            <person name="Kobayashi M."/>
            <person name="Lee B.I."/>
            <person name="Makabe K.W."/>
            <person name="Manohar C."/>
            <person name="Matassi G."/>
            <person name="Medina M."/>
            <person name="Mochizuki Y."/>
            <person name="Mount S."/>
            <person name="Morishita T."/>
            <person name="Miura S."/>
            <person name="Nakayama A."/>
            <person name="Nishizaka S."/>
            <person name="Nomoto H."/>
            <person name="Ohta F."/>
            <person name="Oishi K."/>
            <person name="Rigoutsos I."/>
            <person name="Sano M."/>
            <person name="Sasaki A."/>
            <person name="Sasakura Y."/>
            <person name="Shoguchi E."/>
            <person name="Shin-i T."/>
            <person name="Spagnuolo A."/>
            <person name="Stainier D."/>
            <person name="Suzuki M.M."/>
            <person name="Tassy O."/>
            <person name="Takatori N."/>
            <person name="Tokuoka M."/>
            <person name="Yagi K."/>
            <person name="Yoshizaki F."/>
            <person name="Wada S."/>
            <person name="Zhang C."/>
            <person name="Hyatt P.D."/>
            <person name="Larimer F."/>
            <person name="Detter C."/>
            <person name="Doggett N."/>
            <person name="Glavina T."/>
            <person name="Hawkins T."/>
            <person name="Richardson P."/>
            <person name="Lucas S."/>
            <person name="Kohara Y."/>
            <person name="Levine M."/>
            <person name="Satoh N."/>
            <person name="Rokhsar D.S."/>
        </authorList>
    </citation>
    <scope>NUCLEOTIDE SEQUENCE [LARGE SCALE GENOMIC DNA]</scope>
</reference>
<keyword evidence="1" id="KW-0732">Signal</keyword>
<dbReference type="HOGENOM" id="CLU_1744564_0_0_1"/>
<dbReference type="Proteomes" id="UP000008144">
    <property type="component" value="Chromosome 14"/>
</dbReference>
<dbReference type="InParanoid" id="F6SX63"/>
<feature type="chain" id="PRO_5003346681" description="UPAR/Ly6 domain-containing protein" evidence="1">
    <location>
        <begin position="19"/>
        <end position="150"/>
    </location>
</feature>
<organism evidence="2 3">
    <name type="scientific">Ciona intestinalis</name>
    <name type="common">Transparent sea squirt</name>
    <name type="synonym">Ascidia intestinalis</name>
    <dbReference type="NCBI Taxonomy" id="7719"/>
    <lineage>
        <taxon>Eukaryota</taxon>
        <taxon>Metazoa</taxon>
        <taxon>Chordata</taxon>
        <taxon>Tunicata</taxon>
        <taxon>Ascidiacea</taxon>
        <taxon>Phlebobranchia</taxon>
        <taxon>Cionidae</taxon>
        <taxon>Ciona</taxon>
    </lineage>
</organism>
<proteinExistence type="predicted"/>